<comment type="similarity">
    <text evidence="2 9">Belongs to the alanine or glycine:cation symporter (AGCS) (TC 2.A.25) family.</text>
</comment>
<feature type="transmembrane region" description="Helical" evidence="9">
    <location>
        <begin position="303"/>
        <end position="326"/>
    </location>
</feature>
<keyword evidence="6 9" id="KW-0769">Symport</keyword>
<comment type="caution">
    <text evidence="11">The sequence shown here is derived from an EMBL/GenBank/DDBJ whole genome shotgun (WGS) entry which is preliminary data.</text>
</comment>
<feature type="transmembrane region" description="Helical" evidence="9">
    <location>
        <begin position="96"/>
        <end position="119"/>
    </location>
</feature>
<evidence type="ECO:0000256" key="9">
    <source>
        <dbReference type="RuleBase" id="RU363064"/>
    </source>
</evidence>
<feature type="transmembrane region" description="Helical" evidence="9">
    <location>
        <begin position="71"/>
        <end position="90"/>
    </location>
</feature>
<feature type="transmembrane region" description="Helical" evidence="9">
    <location>
        <begin position="423"/>
        <end position="443"/>
    </location>
</feature>
<dbReference type="PANTHER" id="PTHR30330:SF1">
    <property type="entry name" value="AMINO-ACID CARRIER PROTEIN ALST"/>
    <property type="match status" value="1"/>
</dbReference>
<reference evidence="11 12" key="1">
    <citation type="submission" date="2019-06" db="EMBL/GenBank/DDBJ databases">
        <title>Draft genome sequence of Actinomyces johnsonii CCUG 34287T.</title>
        <authorList>
            <person name="Salva-Serra F."/>
            <person name="Cardew S."/>
            <person name="Moore E."/>
        </authorList>
    </citation>
    <scope>NUCLEOTIDE SEQUENCE [LARGE SCALE GENOMIC DNA]</scope>
    <source>
        <strain evidence="11 12">CCUG 34287</strain>
    </source>
</reference>
<keyword evidence="7 9" id="KW-1133">Transmembrane helix</keyword>
<evidence type="ECO:0000256" key="6">
    <source>
        <dbReference type="ARBA" id="ARBA00022847"/>
    </source>
</evidence>
<keyword evidence="3 9" id="KW-0813">Transport</keyword>
<feature type="transmembrane region" description="Helical" evidence="9">
    <location>
        <begin position="238"/>
        <end position="264"/>
    </location>
</feature>
<evidence type="ECO:0000313" key="12">
    <source>
        <dbReference type="Proteomes" id="UP000319010"/>
    </source>
</evidence>
<keyword evidence="8 9" id="KW-0472">Membrane</keyword>
<feature type="transmembrane region" description="Helical" evidence="9">
    <location>
        <begin position="399"/>
        <end position="417"/>
    </location>
</feature>
<evidence type="ECO:0000256" key="2">
    <source>
        <dbReference type="ARBA" id="ARBA00009261"/>
    </source>
</evidence>
<evidence type="ECO:0000256" key="4">
    <source>
        <dbReference type="ARBA" id="ARBA00022475"/>
    </source>
</evidence>
<dbReference type="GO" id="GO:0005886">
    <property type="term" value="C:plasma membrane"/>
    <property type="evidence" value="ECO:0007669"/>
    <property type="project" value="UniProtKB-SubCell"/>
</dbReference>
<dbReference type="Proteomes" id="UP000319010">
    <property type="component" value="Unassembled WGS sequence"/>
</dbReference>
<feature type="transmembrane region" description="Helical" evidence="9">
    <location>
        <begin position="358"/>
        <end position="379"/>
    </location>
</feature>
<feature type="region of interest" description="Disordered" evidence="10">
    <location>
        <begin position="487"/>
        <end position="514"/>
    </location>
</feature>
<dbReference type="Gene3D" id="1.20.1740.10">
    <property type="entry name" value="Amino acid/polyamine transporter I"/>
    <property type="match status" value="1"/>
</dbReference>
<organism evidence="11 12">
    <name type="scientific">Actinomyces johnsonii</name>
    <dbReference type="NCBI Taxonomy" id="544581"/>
    <lineage>
        <taxon>Bacteria</taxon>
        <taxon>Bacillati</taxon>
        <taxon>Actinomycetota</taxon>
        <taxon>Actinomycetes</taxon>
        <taxon>Actinomycetales</taxon>
        <taxon>Actinomycetaceae</taxon>
        <taxon>Actinomyces</taxon>
    </lineage>
</organism>
<evidence type="ECO:0000256" key="3">
    <source>
        <dbReference type="ARBA" id="ARBA00022448"/>
    </source>
</evidence>
<sequence>MEALAAQLEAVSDWITLHITMWVLVGTGILLTIRTGAVQLRRLPDMLHQVAGSRSGAQGGISSFQAFTISLAARVGIGNVFGVAAALILGGPGAIFWMWIVALVGMATAFFEATLAQMFKVRHTDGSFRGGPAYYMARGMRSRALGVVFAGLTIFTCGFSIIMVQSNAVAGVIGPGSPLNLPPSVAAAVLVGLAALVILGGVRRVARVTEWMAPIMALVYVVMAIIIVGLHISRLPGILATIVGSAFGPYPFAGGVTGGIIAALTNGTRRGLFSNEAGQGTAPFAAATATVAHPVQQGLIQSLGVFVDTIIVCTATAFIILVSGVYSPALVEAGTLTPDAAGTLTSDAVAATLGGWTAVPMTIVIFVLAFSSIIAAATYSEVSMTFISERPAWRWLPRLVSVASTGLGALATLTVVWNTVDITMAVMTLTNLVALIWLARWGVGALRDWDAQRAAGRTAPLFNGIGNPHLPGDLPGDVWTGERASLAEADGTAADVPAATPASSQPAASTGADA</sequence>
<feature type="transmembrane region" description="Helical" evidence="9">
    <location>
        <begin position="211"/>
        <end position="232"/>
    </location>
</feature>
<dbReference type="GO" id="GO:0005283">
    <property type="term" value="F:amino acid:sodium symporter activity"/>
    <property type="evidence" value="ECO:0007669"/>
    <property type="project" value="InterPro"/>
</dbReference>
<keyword evidence="4 9" id="KW-1003">Cell membrane</keyword>
<accession>A0A508A156</accession>
<dbReference type="NCBIfam" id="TIGR00835">
    <property type="entry name" value="agcS"/>
    <property type="match status" value="1"/>
</dbReference>
<comment type="subcellular location">
    <subcellularLocation>
        <location evidence="1 9">Cell membrane</location>
        <topology evidence="1 9">Multi-pass membrane protein</topology>
    </subcellularLocation>
</comment>
<dbReference type="Pfam" id="PF01235">
    <property type="entry name" value="Na_Ala_symp"/>
    <property type="match status" value="1"/>
</dbReference>
<evidence type="ECO:0000256" key="1">
    <source>
        <dbReference type="ARBA" id="ARBA00004651"/>
    </source>
</evidence>
<feature type="transmembrane region" description="Helical" evidence="9">
    <location>
        <begin position="14"/>
        <end position="33"/>
    </location>
</feature>
<protein>
    <submittedName>
        <fullName evidence="11">Alanine:cation symporter family protein</fullName>
    </submittedName>
</protein>
<dbReference type="PRINTS" id="PR00175">
    <property type="entry name" value="NAALASMPORT"/>
</dbReference>
<evidence type="ECO:0000256" key="5">
    <source>
        <dbReference type="ARBA" id="ARBA00022692"/>
    </source>
</evidence>
<keyword evidence="5 9" id="KW-0812">Transmembrane</keyword>
<feature type="compositionally biased region" description="Low complexity" evidence="10">
    <location>
        <begin position="497"/>
        <end position="514"/>
    </location>
</feature>
<evidence type="ECO:0000256" key="8">
    <source>
        <dbReference type="ARBA" id="ARBA00023136"/>
    </source>
</evidence>
<dbReference type="EMBL" id="VICB01000024">
    <property type="protein sequence ID" value="TQD41628.1"/>
    <property type="molecule type" value="Genomic_DNA"/>
</dbReference>
<evidence type="ECO:0000313" key="11">
    <source>
        <dbReference type="EMBL" id="TQD41628.1"/>
    </source>
</evidence>
<name>A0A508A156_9ACTO</name>
<dbReference type="FunFam" id="1.20.1740.10:FF:000004">
    <property type="entry name" value="Sodium:alanine symporter family protein"/>
    <property type="match status" value="1"/>
</dbReference>
<dbReference type="RefSeq" id="WP_009233689.1">
    <property type="nucleotide sequence ID" value="NZ_JASPFB010000017.1"/>
</dbReference>
<dbReference type="PANTHER" id="PTHR30330">
    <property type="entry name" value="AGSS FAMILY TRANSPORTER, SODIUM-ALANINE"/>
    <property type="match status" value="1"/>
</dbReference>
<dbReference type="AlphaFoldDB" id="A0A508A156"/>
<dbReference type="InterPro" id="IPR001463">
    <property type="entry name" value="Na/Ala_symport"/>
</dbReference>
<proteinExistence type="inferred from homology"/>
<evidence type="ECO:0000256" key="10">
    <source>
        <dbReference type="SAM" id="MobiDB-lite"/>
    </source>
</evidence>
<evidence type="ECO:0000256" key="7">
    <source>
        <dbReference type="ARBA" id="ARBA00022989"/>
    </source>
</evidence>
<gene>
    <name evidence="11" type="ORF">FK256_13080</name>
</gene>
<feature type="transmembrane region" description="Helical" evidence="9">
    <location>
        <begin position="184"/>
        <end position="202"/>
    </location>
</feature>
<dbReference type="PROSITE" id="PS00873">
    <property type="entry name" value="NA_ALANINE_SYMP"/>
    <property type="match status" value="1"/>
</dbReference>
<feature type="transmembrane region" description="Helical" evidence="9">
    <location>
        <begin position="144"/>
        <end position="164"/>
    </location>
</feature>